<dbReference type="InterPro" id="IPR036390">
    <property type="entry name" value="WH_DNA-bd_sf"/>
</dbReference>
<protein>
    <recommendedName>
        <fullName evidence="1">LexA repressor DNA-binding domain-containing protein</fullName>
    </recommendedName>
</protein>
<evidence type="ECO:0000313" key="3">
    <source>
        <dbReference type="Proteomes" id="UP000250579"/>
    </source>
</evidence>
<organism evidence="2 3">
    <name type="scientific">Pseudomonas oryzihabitans</name>
    <dbReference type="NCBI Taxonomy" id="47885"/>
    <lineage>
        <taxon>Bacteria</taxon>
        <taxon>Pseudomonadati</taxon>
        <taxon>Pseudomonadota</taxon>
        <taxon>Gammaproteobacteria</taxon>
        <taxon>Pseudomonadales</taxon>
        <taxon>Pseudomonadaceae</taxon>
        <taxon>Pseudomonas</taxon>
    </lineage>
</organism>
<dbReference type="AlphaFoldDB" id="A0A2Z5A794"/>
<dbReference type="InterPro" id="IPR006199">
    <property type="entry name" value="LexA_DNA-bd_dom"/>
</dbReference>
<dbReference type="EMBL" id="CP022198">
    <property type="protein sequence ID" value="AXA66708.1"/>
    <property type="molecule type" value="Genomic_DNA"/>
</dbReference>
<proteinExistence type="predicted"/>
<dbReference type="Proteomes" id="UP000250579">
    <property type="component" value="Chromosome"/>
</dbReference>
<feature type="domain" description="LexA repressor DNA-binding" evidence="1">
    <location>
        <begin position="11"/>
        <end position="74"/>
    </location>
</feature>
<name>A0A2Z5A794_9PSED</name>
<evidence type="ECO:0000259" key="1">
    <source>
        <dbReference type="Pfam" id="PF01726"/>
    </source>
</evidence>
<reference evidence="2 3" key="1">
    <citation type="submission" date="2017-06" db="EMBL/GenBank/DDBJ databases">
        <title>Evolution towards high GC content and high-temperature stress adaptation in endophytic Pseudomonas oryzihabitans impacted its plant-growth promoting traits.</title>
        <authorList>
            <person name="Nascimento F.X."/>
        </authorList>
    </citation>
    <scope>NUCLEOTIDE SEQUENCE [LARGE SCALE GENOMIC DNA]</scope>
    <source>
        <strain evidence="2 3">MS8</strain>
    </source>
</reference>
<dbReference type="SUPFAM" id="SSF46785">
    <property type="entry name" value="Winged helix' DNA-binding domain"/>
    <property type="match status" value="1"/>
</dbReference>
<sequence length="82" mass="8998">MPNEQEADMANDLTEGQRKVLLAVEAFMHENLYPPTRAELAEVLGMASHNGPQEHLVALEKKGYVKLIPGTARGIQVLRSSS</sequence>
<dbReference type="GO" id="GO:0006508">
    <property type="term" value="P:proteolysis"/>
    <property type="evidence" value="ECO:0007669"/>
    <property type="project" value="InterPro"/>
</dbReference>
<gene>
    <name evidence="2" type="ORF">CE139_13065</name>
</gene>
<dbReference type="Gene3D" id="1.10.10.10">
    <property type="entry name" value="Winged helix-like DNA-binding domain superfamily/Winged helix DNA-binding domain"/>
    <property type="match status" value="1"/>
</dbReference>
<evidence type="ECO:0000313" key="2">
    <source>
        <dbReference type="EMBL" id="AXA66708.1"/>
    </source>
</evidence>
<dbReference type="GO" id="GO:0004252">
    <property type="term" value="F:serine-type endopeptidase activity"/>
    <property type="evidence" value="ECO:0007669"/>
    <property type="project" value="InterPro"/>
</dbReference>
<dbReference type="Pfam" id="PF01726">
    <property type="entry name" value="LexA_DNA_bind"/>
    <property type="match status" value="1"/>
</dbReference>
<accession>A0A2Z5A794</accession>
<dbReference type="InterPro" id="IPR036388">
    <property type="entry name" value="WH-like_DNA-bd_sf"/>
</dbReference>